<dbReference type="Gene3D" id="3.90.320.10">
    <property type="match status" value="1"/>
</dbReference>
<dbReference type="EMBL" id="GALX01000031">
    <property type="protein sequence ID" value="JAB68435.1"/>
    <property type="molecule type" value="Transcribed_RNA"/>
</dbReference>
<protein>
    <recommendedName>
        <fullName evidence="1">YqaJ viral recombinase domain-containing protein</fullName>
    </recommendedName>
</protein>
<dbReference type="PANTHER" id="PTHR46609:SF8">
    <property type="entry name" value="YQAJ VIRAL RECOMBINASE DOMAIN-CONTAINING PROTEIN"/>
    <property type="match status" value="1"/>
</dbReference>
<evidence type="ECO:0000313" key="2">
    <source>
        <dbReference type="EMBL" id="JAB68435.1"/>
    </source>
</evidence>
<dbReference type="PANTHER" id="PTHR46609">
    <property type="entry name" value="EXONUCLEASE, PHAGE-TYPE/RECB, C-TERMINAL DOMAIN-CONTAINING PROTEIN"/>
    <property type="match status" value="1"/>
</dbReference>
<dbReference type="InterPro" id="IPR019080">
    <property type="entry name" value="YqaJ_viral_recombinase"/>
</dbReference>
<organism evidence="2">
    <name type="scientific">Anoplophora glabripennis</name>
    <name type="common">Asian longhorn beetle</name>
    <name type="synonym">Anoplophora nobilis</name>
    <dbReference type="NCBI Taxonomy" id="217634"/>
    <lineage>
        <taxon>Eukaryota</taxon>
        <taxon>Metazoa</taxon>
        <taxon>Ecdysozoa</taxon>
        <taxon>Arthropoda</taxon>
        <taxon>Hexapoda</taxon>
        <taxon>Insecta</taxon>
        <taxon>Pterygota</taxon>
        <taxon>Neoptera</taxon>
        <taxon>Endopterygota</taxon>
        <taxon>Coleoptera</taxon>
        <taxon>Polyphaga</taxon>
        <taxon>Cucujiformia</taxon>
        <taxon>Chrysomeloidea</taxon>
        <taxon>Cerambycidae</taxon>
        <taxon>Lamiinae</taxon>
        <taxon>Lamiini</taxon>
        <taxon>Anoplophora</taxon>
    </lineage>
</organism>
<reference evidence="2" key="1">
    <citation type="submission" date="2013-07" db="EMBL/GenBank/DDBJ databases">
        <title>Midgut Transcriptome Profiling of Anoplphora glabripennis, a Lignocellulose Degrading, Wood-Boring Cerambycid.</title>
        <authorList>
            <person name="Scully E.D."/>
            <person name="Hoover K."/>
            <person name="Carlson J.E."/>
            <person name="Tien M."/>
            <person name="Geib S.M."/>
        </authorList>
    </citation>
    <scope>NUCLEOTIDE SEQUENCE</scope>
</reference>
<evidence type="ECO:0000259" key="1">
    <source>
        <dbReference type="Pfam" id="PF09588"/>
    </source>
</evidence>
<dbReference type="Pfam" id="PF09588">
    <property type="entry name" value="YqaJ"/>
    <property type="match status" value="1"/>
</dbReference>
<accession>V5GE91</accession>
<sequence>MINPKITTNTAMAYEKKFENVALKEYKQLVDPKLEIVKVGVIISLQQPWLRCSPDAILVYGNGFWQKRLIEIKCPYTCRNIPIWDRNLRKSNVVYIKADENGLYLSTT</sequence>
<dbReference type="SUPFAM" id="SSF52980">
    <property type="entry name" value="Restriction endonuclease-like"/>
    <property type="match status" value="1"/>
</dbReference>
<proteinExistence type="predicted"/>
<dbReference type="InterPro" id="IPR011335">
    <property type="entry name" value="Restrct_endonuc-II-like"/>
</dbReference>
<feature type="domain" description="YqaJ viral recombinase" evidence="1">
    <location>
        <begin position="7"/>
        <end position="82"/>
    </location>
</feature>
<dbReference type="GO" id="GO:0006281">
    <property type="term" value="P:DNA repair"/>
    <property type="evidence" value="ECO:0007669"/>
    <property type="project" value="UniProtKB-ARBA"/>
</dbReference>
<dbReference type="InterPro" id="IPR051703">
    <property type="entry name" value="NF-kappa-B_Signaling_Reg"/>
</dbReference>
<feature type="non-terminal residue" evidence="2">
    <location>
        <position position="108"/>
    </location>
</feature>
<name>V5GE91_ANOGL</name>
<dbReference type="AlphaFoldDB" id="V5GE91"/>
<dbReference type="InterPro" id="IPR011604">
    <property type="entry name" value="PDDEXK-like_dom_sf"/>
</dbReference>